<dbReference type="GO" id="GO:0005737">
    <property type="term" value="C:cytoplasm"/>
    <property type="evidence" value="ECO:0007669"/>
    <property type="project" value="TreeGrafter"/>
</dbReference>
<dbReference type="Pfam" id="PF00350">
    <property type="entry name" value="Dynamin_N"/>
    <property type="match status" value="1"/>
</dbReference>
<dbReference type="Gene3D" id="1.20.120.1240">
    <property type="entry name" value="Dynamin, middle domain"/>
    <property type="match status" value="1"/>
</dbReference>
<feature type="region of interest" description="Disordered" evidence="3">
    <location>
        <begin position="507"/>
        <end position="540"/>
    </location>
</feature>
<evidence type="ECO:0000259" key="4">
    <source>
        <dbReference type="PROSITE" id="PS51388"/>
    </source>
</evidence>
<evidence type="ECO:0000259" key="5">
    <source>
        <dbReference type="PROSITE" id="PS51718"/>
    </source>
</evidence>
<feature type="compositionally biased region" description="Polar residues" evidence="3">
    <location>
        <begin position="523"/>
        <end position="536"/>
    </location>
</feature>
<dbReference type="PROSITE" id="PS51388">
    <property type="entry name" value="GED"/>
    <property type="match status" value="1"/>
</dbReference>
<dbReference type="InterPro" id="IPR022812">
    <property type="entry name" value="Dynamin"/>
</dbReference>
<dbReference type="Pfam" id="PF02212">
    <property type="entry name" value="GED"/>
    <property type="match status" value="1"/>
</dbReference>
<dbReference type="PANTHER" id="PTHR11566">
    <property type="entry name" value="DYNAMIN"/>
    <property type="match status" value="1"/>
</dbReference>
<name>A0AAV7Y392_9EUKA</name>
<dbReference type="PRINTS" id="PR00195">
    <property type="entry name" value="DYNAMIN"/>
</dbReference>
<dbReference type="InterPro" id="IPR001401">
    <property type="entry name" value="Dynamin_GTPase"/>
</dbReference>
<evidence type="ECO:0000313" key="6">
    <source>
        <dbReference type="EMBL" id="KAJ3424336.1"/>
    </source>
</evidence>
<dbReference type="InterPro" id="IPR030381">
    <property type="entry name" value="G_DYNAMIN_dom"/>
</dbReference>
<evidence type="ECO:0000256" key="3">
    <source>
        <dbReference type="SAM" id="MobiDB-lite"/>
    </source>
</evidence>
<dbReference type="InterPro" id="IPR045063">
    <property type="entry name" value="Dynamin_N"/>
</dbReference>
<dbReference type="InterPro" id="IPR020850">
    <property type="entry name" value="GED_dom"/>
</dbReference>
<dbReference type="Gene3D" id="3.40.50.300">
    <property type="entry name" value="P-loop containing nucleotide triphosphate hydrolases"/>
    <property type="match status" value="1"/>
</dbReference>
<dbReference type="GO" id="GO:0003924">
    <property type="term" value="F:GTPase activity"/>
    <property type="evidence" value="ECO:0007669"/>
    <property type="project" value="InterPro"/>
</dbReference>
<evidence type="ECO:0000256" key="1">
    <source>
        <dbReference type="ARBA" id="ARBA00022741"/>
    </source>
</evidence>
<feature type="compositionally biased region" description="Basic residues" evidence="3">
    <location>
        <begin position="507"/>
        <end position="519"/>
    </location>
</feature>
<organism evidence="6 7">
    <name type="scientific">Anaeramoeba flamelloides</name>
    <dbReference type="NCBI Taxonomy" id="1746091"/>
    <lineage>
        <taxon>Eukaryota</taxon>
        <taxon>Metamonada</taxon>
        <taxon>Anaeramoebidae</taxon>
        <taxon>Anaeramoeba</taxon>
    </lineage>
</organism>
<dbReference type="GO" id="GO:0005525">
    <property type="term" value="F:GTP binding"/>
    <property type="evidence" value="ECO:0007669"/>
    <property type="project" value="InterPro"/>
</dbReference>
<dbReference type="EMBL" id="JANTQA010000072">
    <property type="protein sequence ID" value="KAJ3424336.1"/>
    <property type="molecule type" value="Genomic_DNA"/>
</dbReference>
<dbReference type="GO" id="GO:0005874">
    <property type="term" value="C:microtubule"/>
    <property type="evidence" value="ECO:0007669"/>
    <property type="project" value="TreeGrafter"/>
</dbReference>
<evidence type="ECO:0000256" key="2">
    <source>
        <dbReference type="ARBA" id="ARBA00023134"/>
    </source>
</evidence>
<sequence>MYQDLVDISIKIRKISLQLGSPISTPEVIVVGSQSSGKSSVLENILKRDFLPRGTGIVTKVPIRIQLTNSSKPNSLPFVIFQHQPKKIFYDFEEVHSEILKETQERTSKGAIVDDPICLNLNAPDVPNIILVDLPGLTKNAVKDQREDVPLQIELLVKKYLKNKNCIILTISESTQEIVNSVSIKLSKEYDQKGERTLNVLTKLDLMERGTDVCDILNGEVIKNGKGFIPVINRSQKELKRGITYQQLIKKEKHFFQNHPSYCDISNKCGNEYLIKTISKLLAEKIQKSIPTLKNETEKLLLKVKKSLSSYENPFEITEGSKSGMMMLIFTKYVKEYSKLIEGNSNQCSNPKKLIGGARIYHSLQTKFTNIILKIKSNNKVKIEEIRKLLRNHSGYRSYLFNPEICFEILVKKKIEQFIKPSQNCVYLIYNELLSIFDSIKCNELQFFPQLKLEIKAVTKKFLKTLIKPTQNYIEQLILVEMSCIDLSNHNFFVDEKININLINKNKNAKKSRKRKPQRKGNDNSYISKNKNGQSNEELKDLETMPKEIKSLSKMNQNEEYIINLIQNLVKNRLNVITVKIVDSVIKTIVHFIINKSKTDLLFELVQNLYSEEKVSILLKESNTIIQQRENAKQMFQQLNNAKILLSDIAKQFF</sequence>
<dbReference type="AlphaFoldDB" id="A0AAV7Y392"/>
<keyword evidence="2" id="KW-0342">GTP-binding</keyword>
<evidence type="ECO:0000313" key="7">
    <source>
        <dbReference type="Proteomes" id="UP001146793"/>
    </source>
</evidence>
<feature type="domain" description="Dynamin-type G" evidence="5">
    <location>
        <begin position="22"/>
        <end position="291"/>
    </location>
</feature>
<dbReference type="SMART" id="SM00053">
    <property type="entry name" value="DYNc"/>
    <property type="match status" value="1"/>
</dbReference>
<dbReference type="SUPFAM" id="SSF52540">
    <property type="entry name" value="P-loop containing nucleoside triphosphate hydrolases"/>
    <property type="match status" value="1"/>
</dbReference>
<dbReference type="GO" id="GO:0016020">
    <property type="term" value="C:membrane"/>
    <property type="evidence" value="ECO:0007669"/>
    <property type="project" value="TreeGrafter"/>
</dbReference>
<dbReference type="Pfam" id="PF01031">
    <property type="entry name" value="Dynamin_M"/>
    <property type="match status" value="1"/>
</dbReference>
<reference evidence="6" key="1">
    <citation type="submission" date="2022-08" db="EMBL/GenBank/DDBJ databases">
        <title>Novel sulphate-reducing endosymbionts in the free-living metamonad Anaeramoeba.</title>
        <authorList>
            <person name="Jerlstrom-Hultqvist J."/>
            <person name="Cepicka I."/>
            <person name="Gallot-Lavallee L."/>
            <person name="Salas-Leiva D."/>
            <person name="Curtis B.A."/>
            <person name="Zahonova K."/>
            <person name="Pipaliya S."/>
            <person name="Dacks J."/>
            <person name="Roger A.J."/>
        </authorList>
    </citation>
    <scope>NUCLEOTIDE SEQUENCE</scope>
    <source>
        <strain evidence="6">Busselton2</strain>
    </source>
</reference>
<feature type="domain" description="GED" evidence="4">
    <location>
        <begin position="563"/>
        <end position="654"/>
    </location>
</feature>
<dbReference type="Proteomes" id="UP001146793">
    <property type="component" value="Unassembled WGS sequence"/>
</dbReference>
<gene>
    <name evidence="6" type="ORF">M0812_29054</name>
</gene>
<dbReference type="InterPro" id="IPR003130">
    <property type="entry name" value="GED"/>
</dbReference>
<dbReference type="GO" id="GO:0008017">
    <property type="term" value="F:microtubule binding"/>
    <property type="evidence" value="ECO:0007669"/>
    <property type="project" value="TreeGrafter"/>
</dbReference>
<accession>A0AAV7Y392</accession>
<dbReference type="SMART" id="SM00302">
    <property type="entry name" value="GED"/>
    <property type="match status" value="1"/>
</dbReference>
<protein>
    <submittedName>
        <fullName evidence="6">Dynamin related protein 1 isoform a</fullName>
    </submittedName>
</protein>
<comment type="caution">
    <text evidence="6">The sequence shown here is derived from an EMBL/GenBank/DDBJ whole genome shotgun (WGS) entry which is preliminary data.</text>
</comment>
<dbReference type="InterPro" id="IPR000375">
    <property type="entry name" value="Dynamin_stalk"/>
</dbReference>
<dbReference type="PROSITE" id="PS51718">
    <property type="entry name" value="G_DYNAMIN_2"/>
    <property type="match status" value="1"/>
</dbReference>
<proteinExistence type="predicted"/>
<keyword evidence="1" id="KW-0547">Nucleotide-binding</keyword>
<dbReference type="CDD" id="cd08771">
    <property type="entry name" value="DLP_1"/>
    <property type="match status" value="1"/>
</dbReference>
<dbReference type="InterPro" id="IPR027417">
    <property type="entry name" value="P-loop_NTPase"/>
</dbReference>